<dbReference type="eggNOG" id="ENOG502RGSQ">
    <property type="taxonomic scope" value="Eukaryota"/>
</dbReference>
<name>H0VG80_CAVPO</name>
<evidence type="ECO:0000256" key="3">
    <source>
        <dbReference type="ARBA" id="ARBA00022516"/>
    </source>
</evidence>
<keyword evidence="4" id="KW-0378">Hydrolase</keyword>
<protein>
    <recommendedName>
        <fullName evidence="15">S-acyl fatty acid synthase thioesterase, medium chain</fullName>
        <ecNumber evidence="2">3.1.2.14</ecNumber>
    </recommendedName>
    <alternativeName>
        <fullName evidence="16">Oleoyl-ACP hydrolase</fullName>
    </alternativeName>
    <alternativeName>
        <fullName evidence="18">Thioesterase II</fullName>
    </alternativeName>
    <alternativeName>
        <fullName evidence="17">Thioesterase domain-containing protein 1</fullName>
    </alternativeName>
</protein>
<dbReference type="EMBL" id="AAKN02054159">
    <property type="status" value="NOT_ANNOTATED_CDS"/>
    <property type="molecule type" value="Genomic_DNA"/>
</dbReference>
<dbReference type="VEuPathDB" id="HostDB:ENSCPOG00000010139"/>
<dbReference type="Bgee" id="ENSCPOG00000010139">
    <property type="expression patterns" value="Expressed in zone of skin and 4 other cell types or tissues"/>
</dbReference>
<evidence type="ECO:0000256" key="5">
    <source>
        <dbReference type="ARBA" id="ARBA00022832"/>
    </source>
</evidence>
<comment type="catalytic activity">
    <reaction evidence="9">
        <text>dodecanoyl-CoA + H2O = dodecanoate + CoA + H(+)</text>
        <dbReference type="Rhea" id="RHEA:30135"/>
        <dbReference type="ChEBI" id="CHEBI:15377"/>
        <dbReference type="ChEBI" id="CHEBI:15378"/>
        <dbReference type="ChEBI" id="CHEBI:18262"/>
        <dbReference type="ChEBI" id="CHEBI:57287"/>
        <dbReference type="ChEBI" id="CHEBI:57375"/>
    </reaction>
    <physiologicalReaction direction="left-to-right" evidence="9">
        <dbReference type="Rhea" id="RHEA:30136"/>
    </physiologicalReaction>
</comment>
<evidence type="ECO:0000256" key="9">
    <source>
        <dbReference type="ARBA" id="ARBA00048074"/>
    </source>
</evidence>
<evidence type="ECO:0000256" key="14">
    <source>
        <dbReference type="ARBA" id="ARBA00065224"/>
    </source>
</evidence>
<dbReference type="RefSeq" id="XP_012998225.1">
    <property type="nucleotide sequence ID" value="XM_013142771.3"/>
</dbReference>
<comment type="catalytic activity">
    <reaction evidence="8">
        <text>decanoyl-CoA + H2O = decanoate + CoA + H(+)</text>
        <dbReference type="Rhea" id="RHEA:40059"/>
        <dbReference type="ChEBI" id="CHEBI:15377"/>
        <dbReference type="ChEBI" id="CHEBI:15378"/>
        <dbReference type="ChEBI" id="CHEBI:27689"/>
        <dbReference type="ChEBI" id="CHEBI:57287"/>
        <dbReference type="ChEBI" id="CHEBI:61430"/>
    </reaction>
    <physiologicalReaction direction="left-to-right" evidence="8">
        <dbReference type="Rhea" id="RHEA:40060"/>
    </physiologicalReaction>
</comment>
<dbReference type="GO" id="GO:0051792">
    <property type="term" value="P:medium-chain fatty acid biosynthetic process"/>
    <property type="evidence" value="ECO:0007669"/>
    <property type="project" value="Ensembl"/>
</dbReference>
<accession>H0VG80</accession>
<reference evidence="20" key="3">
    <citation type="submission" date="2025-09" db="UniProtKB">
        <authorList>
            <consortium name="Ensembl"/>
        </authorList>
    </citation>
    <scope>IDENTIFICATION</scope>
    <source>
        <strain evidence="20">2N</strain>
    </source>
</reference>
<evidence type="ECO:0000256" key="11">
    <source>
        <dbReference type="ARBA" id="ARBA00048536"/>
    </source>
</evidence>
<evidence type="ECO:0000313" key="20">
    <source>
        <dbReference type="Ensembl" id="ENSCPOP00000009103.3"/>
    </source>
</evidence>
<evidence type="ECO:0000256" key="15">
    <source>
        <dbReference type="ARBA" id="ARBA00073799"/>
    </source>
</evidence>
<organism evidence="20 21">
    <name type="scientific">Cavia porcellus</name>
    <name type="common">Guinea pig</name>
    <dbReference type="NCBI Taxonomy" id="10141"/>
    <lineage>
        <taxon>Eukaryota</taxon>
        <taxon>Metazoa</taxon>
        <taxon>Chordata</taxon>
        <taxon>Craniata</taxon>
        <taxon>Vertebrata</taxon>
        <taxon>Euteleostomi</taxon>
        <taxon>Mammalia</taxon>
        <taxon>Eutheria</taxon>
        <taxon>Euarchontoglires</taxon>
        <taxon>Glires</taxon>
        <taxon>Rodentia</taxon>
        <taxon>Hystricomorpha</taxon>
        <taxon>Caviidae</taxon>
        <taxon>Cavia</taxon>
    </lineage>
</organism>
<dbReference type="OrthoDB" id="541883at2759"/>
<dbReference type="HOGENOM" id="CLU_070456_3_0_1"/>
<dbReference type="FunCoup" id="H0VG80">
    <property type="interactions" value="20"/>
</dbReference>
<keyword evidence="7" id="KW-0275">Fatty acid biosynthesis</keyword>
<evidence type="ECO:0000256" key="6">
    <source>
        <dbReference type="ARBA" id="ARBA00023098"/>
    </source>
</evidence>
<evidence type="ECO:0000256" key="8">
    <source>
        <dbReference type="ARBA" id="ARBA00047969"/>
    </source>
</evidence>
<gene>
    <name evidence="20" type="primary">OLAH</name>
</gene>
<evidence type="ECO:0000256" key="4">
    <source>
        <dbReference type="ARBA" id="ARBA00022801"/>
    </source>
</evidence>
<dbReference type="InterPro" id="IPR001031">
    <property type="entry name" value="Thioesterase"/>
</dbReference>
<dbReference type="InterPro" id="IPR012223">
    <property type="entry name" value="TEII"/>
</dbReference>
<dbReference type="CTD" id="55301"/>
<dbReference type="EC" id="3.1.2.14" evidence="2"/>
<evidence type="ECO:0000256" key="16">
    <source>
        <dbReference type="ARBA" id="ARBA00075385"/>
    </source>
</evidence>
<proteinExistence type="inferred from homology"/>
<dbReference type="GeneID" id="100730585"/>
<sequence length="265" mass="30144">MEGRVHPERSRNEKVLNCLCLRPSAIFRLICFPWAGSGSLYFAKWGEKIHDSLEVYSVRFAGRESRIEEPFANDIHEVVDEIVCALLPLVQDKPFAFFGHSMGSLIAFMTALHLKEKYKLEPMHLFMSSVTPPYSKAWISLPKPDDLSEEQIRSYLVDFGGTPKDFIESQEIVQQSFPIVLADLRVVSTISFNIFSEEVLSCDVTAFIGSEDIAKDMEAWKTVTSGSFDLHVLPGNHFHLREPVNEEFIRNYVTKCLELSSLANF</sequence>
<comment type="catalytic activity">
    <reaction evidence="11">
        <text>(9Z)-octadecenoyl-[ACP] + H2O = (9Z)-octadecenoate + holo-[ACP] + H(+)</text>
        <dbReference type="Rhea" id="RHEA:15057"/>
        <dbReference type="Rhea" id="RHEA-COMP:9685"/>
        <dbReference type="Rhea" id="RHEA-COMP:9924"/>
        <dbReference type="ChEBI" id="CHEBI:15377"/>
        <dbReference type="ChEBI" id="CHEBI:15378"/>
        <dbReference type="ChEBI" id="CHEBI:30823"/>
        <dbReference type="ChEBI" id="CHEBI:64479"/>
        <dbReference type="ChEBI" id="CHEBI:78783"/>
        <dbReference type="EC" id="3.1.2.14"/>
    </reaction>
</comment>
<comment type="subunit">
    <text evidence="14">Interacts (via C-terminus) with FASN.</text>
</comment>
<dbReference type="AlphaFoldDB" id="H0VG80"/>
<comment type="function">
    <text evidence="13">Contributes to the release of free fatty acids from fatty acid synthase (FASN). Has broad substrate specificity, giving rise to a range of free fatty acids with chain lengths between 10 and 16 carbon atoms (C10 - C16).</text>
</comment>
<dbReference type="FunFam" id="3.40.50.1820:FF:000153">
    <property type="entry name" value="Surfactin synthase thioesterase subunit"/>
    <property type="match status" value="1"/>
</dbReference>
<dbReference type="Pfam" id="PF00975">
    <property type="entry name" value="Thioesterase"/>
    <property type="match status" value="1"/>
</dbReference>
<evidence type="ECO:0000256" key="2">
    <source>
        <dbReference type="ARBA" id="ARBA00012480"/>
    </source>
</evidence>
<dbReference type="ESTHER" id="cavpo-h0vg80">
    <property type="family name" value="Thioesterase"/>
</dbReference>
<evidence type="ECO:0000259" key="19">
    <source>
        <dbReference type="Pfam" id="PF00975"/>
    </source>
</evidence>
<keyword evidence="21" id="KW-1185">Reference proteome</keyword>
<dbReference type="STRING" id="10141.ENSCPOP00000009103"/>
<dbReference type="GO" id="GO:0016297">
    <property type="term" value="F:fatty acyl-[ACP] hydrolase activity"/>
    <property type="evidence" value="ECO:0007669"/>
    <property type="project" value="UniProtKB-EC"/>
</dbReference>
<dbReference type="KEGG" id="cpoc:100730585"/>
<dbReference type="OMA" id="PGHGTNQ"/>
<evidence type="ECO:0000256" key="18">
    <source>
        <dbReference type="ARBA" id="ARBA00079653"/>
    </source>
</evidence>
<dbReference type="SUPFAM" id="SSF53474">
    <property type="entry name" value="alpha/beta-Hydrolases"/>
    <property type="match status" value="1"/>
</dbReference>
<evidence type="ECO:0000256" key="13">
    <source>
        <dbReference type="ARBA" id="ARBA00053731"/>
    </source>
</evidence>
<evidence type="ECO:0000313" key="21">
    <source>
        <dbReference type="Proteomes" id="UP000005447"/>
    </source>
</evidence>
<dbReference type="GeneTree" id="ENSGT00390000015518"/>
<feature type="domain" description="Thioesterase" evidence="19">
    <location>
        <begin position="28"/>
        <end position="253"/>
    </location>
</feature>
<comment type="catalytic activity">
    <reaction evidence="12">
        <text>hexadecanoyl-CoA + H2O = hexadecanoate + CoA + H(+)</text>
        <dbReference type="Rhea" id="RHEA:16645"/>
        <dbReference type="ChEBI" id="CHEBI:7896"/>
        <dbReference type="ChEBI" id="CHEBI:15377"/>
        <dbReference type="ChEBI" id="CHEBI:15378"/>
        <dbReference type="ChEBI" id="CHEBI:57287"/>
        <dbReference type="ChEBI" id="CHEBI:57379"/>
    </reaction>
    <physiologicalReaction direction="left-to-right" evidence="12">
        <dbReference type="Rhea" id="RHEA:16646"/>
    </physiologicalReaction>
</comment>
<dbReference type="EMBL" id="AAKN02054158">
    <property type="status" value="NOT_ANNOTATED_CDS"/>
    <property type="molecule type" value="Genomic_DNA"/>
</dbReference>
<dbReference type="PANTHER" id="PTHR11487:SF0">
    <property type="entry name" value="S-ACYL FATTY ACID SYNTHASE THIOESTERASE, MEDIUM CHAIN"/>
    <property type="match status" value="1"/>
</dbReference>
<evidence type="ECO:0000256" key="10">
    <source>
        <dbReference type="ARBA" id="ARBA00048180"/>
    </source>
</evidence>
<keyword evidence="5" id="KW-0276">Fatty acid metabolism</keyword>
<comment type="catalytic activity">
    <reaction evidence="10">
        <text>tetradecanoyl-CoA + H2O = tetradecanoate + CoA + H(+)</text>
        <dbReference type="Rhea" id="RHEA:40119"/>
        <dbReference type="ChEBI" id="CHEBI:15377"/>
        <dbReference type="ChEBI" id="CHEBI:15378"/>
        <dbReference type="ChEBI" id="CHEBI:30807"/>
        <dbReference type="ChEBI" id="CHEBI:57287"/>
        <dbReference type="ChEBI" id="CHEBI:57385"/>
    </reaction>
    <physiologicalReaction direction="left-to-right" evidence="10">
        <dbReference type="Rhea" id="RHEA:40120"/>
    </physiologicalReaction>
</comment>
<dbReference type="InParanoid" id="H0VG80"/>
<dbReference type="Gene3D" id="3.40.50.1820">
    <property type="entry name" value="alpha/beta hydrolase"/>
    <property type="match status" value="1"/>
</dbReference>
<dbReference type="Proteomes" id="UP000005447">
    <property type="component" value="Unassembled WGS sequence"/>
</dbReference>
<dbReference type="PANTHER" id="PTHR11487">
    <property type="entry name" value="THIOESTERASE"/>
    <property type="match status" value="1"/>
</dbReference>
<keyword evidence="3" id="KW-0444">Lipid biosynthesis</keyword>
<reference evidence="21" key="1">
    <citation type="journal article" date="2011" name="Nature">
        <title>A high-resolution map of human evolutionary constraint using 29 mammals.</title>
        <authorList>
            <person name="Lindblad-Toh K."/>
            <person name="Garber M."/>
            <person name="Zuk O."/>
            <person name="Lin M.F."/>
            <person name="Parker B.J."/>
            <person name="Washietl S."/>
            <person name="Kheradpour P."/>
            <person name="Ernst J."/>
            <person name="Jordan G."/>
            <person name="Mauceli E."/>
            <person name="Ward L.D."/>
            <person name="Lowe C.B."/>
            <person name="Holloway A.K."/>
            <person name="Clamp M."/>
            <person name="Gnerre S."/>
            <person name="Alfoldi J."/>
            <person name="Beal K."/>
            <person name="Chang J."/>
            <person name="Clawson H."/>
            <person name="Cuff J."/>
            <person name="Di Palma F."/>
            <person name="Fitzgerald S."/>
            <person name="Flicek P."/>
            <person name="Guttman M."/>
            <person name="Hubisz M.J."/>
            <person name="Jaffe D.B."/>
            <person name="Jungreis I."/>
            <person name="Kent W.J."/>
            <person name="Kostka D."/>
            <person name="Lara M."/>
            <person name="Martins A.L."/>
            <person name="Massingham T."/>
            <person name="Moltke I."/>
            <person name="Raney B.J."/>
            <person name="Rasmussen M.D."/>
            <person name="Robinson J."/>
            <person name="Stark A."/>
            <person name="Vilella A.J."/>
            <person name="Wen J."/>
            <person name="Xie X."/>
            <person name="Zody M.C."/>
            <person name="Baldwin J."/>
            <person name="Bloom T."/>
            <person name="Chin C.W."/>
            <person name="Heiman D."/>
            <person name="Nicol R."/>
            <person name="Nusbaum C."/>
            <person name="Young S."/>
            <person name="Wilkinson J."/>
            <person name="Worley K.C."/>
            <person name="Kovar C.L."/>
            <person name="Muzny D.M."/>
            <person name="Gibbs R.A."/>
            <person name="Cree A."/>
            <person name="Dihn H.H."/>
            <person name="Fowler G."/>
            <person name="Jhangiani S."/>
            <person name="Joshi V."/>
            <person name="Lee S."/>
            <person name="Lewis L.R."/>
            <person name="Nazareth L.V."/>
            <person name="Okwuonu G."/>
            <person name="Santibanez J."/>
            <person name="Warren W.C."/>
            <person name="Mardis E.R."/>
            <person name="Weinstock G.M."/>
            <person name="Wilson R.K."/>
            <person name="Delehaunty K."/>
            <person name="Dooling D."/>
            <person name="Fronik C."/>
            <person name="Fulton L."/>
            <person name="Fulton B."/>
            <person name="Graves T."/>
            <person name="Minx P."/>
            <person name="Sodergren E."/>
            <person name="Birney E."/>
            <person name="Margulies E.H."/>
            <person name="Herrero J."/>
            <person name="Green E.D."/>
            <person name="Haussler D."/>
            <person name="Siepel A."/>
            <person name="Goldman N."/>
            <person name="Pollard K.S."/>
            <person name="Pedersen J.S."/>
            <person name="Lander E.S."/>
            <person name="Kellis M."/>
        </authorList>
    </citation>
    <scope>NUCLEOTIDE SEQUENCE [LARGE SCALE GENOMIC DNA]</scope>
    <source>
        <strain evidence="21">2N</strain>
    </source>
</reference>
<evidence type="ECO:0000256" key="1">
    <source>
        <dbReference type="ARBA" id="ARBA00007169"/>
    </source>
</evidence>
<comment type="similarity">
    <text evidence="1">Belongs to the thioesterase family.</text>
</comment>
<reference evidence="20" key="2">
    <citation type="submission" date="2025-08" db="UniProtKB">
        <authorList>
            <consortium name="Ensembl"/>
        </authorList>
    </citation>
    <scope>IDENTIFICATION</scope>
    <source>
        <strain evidence="20">2N</strain>
    </source>
</reference>
<dbReference type="InterPro" id="IPR029058">
    <property type="entry name" value="AB_hydrolase_fold"/>
</dbReference>
<evidence type="ECO:0000256" key="12">
    <source>
        <dbReference type="ARBA" id="ARBA00052691"/>
    </source>
</evidence>
<dbReference type="Ensembl" id="ENSCPOT00000010230.3">
    <property type="protein sequence ID" value="ENSCPOP00000009103.3"/>
    <property type="gene ID" value="ENSCPOG00000010139.4"/>
</dbReference>
<evidence type="ECO:0000256" key="7">
    <source>
        <dbReference type="ARBA" id="ARBA00023160"/>
    </source>
</evidence>
<keyword evidence="6" id="KW-0443">Lipid metabolism</keyword>
<evidence type="ECO:0000256" key="17">
    <source>
        <dbReference type="ARBA" id="ARBA00076433"/>
    </source>
</evidence>